<dbReference type="PANTHER" id="PTHR21174">
    <property type="match status" value="1"/>
</dbReference>
<dbReference type="EMBL" id="UOEU01000923">
    <property type="protein sequence ID" value="VAW42462.1"/>
    <property type="molecule type" value="Genomic_DNA"/>
</dbReference>
<protein>
    <submittedName>
        <fullName evidence="1">COG4339 metal-dependent phosphohydrolase, HD superfamily</fullName>
    </submittedName>
</protein>
<keyword evidence="1" id="KW-0378">Hydrolase</keyword>
<evidence type="ECO:0000313" key="1">
    <source>
        <dbReference type="EMBL" id="VAW42462.1"/>
    </source>
</evidence>
<sequence>MRTQWLRLANKFGVGEKAAETVWLDLAAAYGEDGRFYHNLNHIQHMLNIADQLQDVATDFRAVQLAIWFHDVVYDPRQSDNEAQSAATAQRALHPLGVPQATLNTVSDLILATQTHKANATDPNIFVILDADLAILAAPPEQYDAYARAIRREYSFVPDDAYQTGRTAVLRRFLARTPFYFTEWMRGWGETAVRQNLTRELQRLEK</sequence>
<organism evidence="1">
    <name type="scientific">hydrothermal vent metagenome</name>
    <dbReference type="NCBI Taxonomy" id="652676"/>
    <lineage>
        <taxon>unclassified sequences</taxon>
        <taxon>metagenomes</taxon>
        <taxon>ecological metagenomes</taxon>
    </lineage>
</organism>
<gene>
    <name evidence="1" type="ORF">MNBD_CHLOROFLEXI01-2251</name>
</gene>
<dbReference type="InterPro" id="IPR009218">
    <property type="entry name" value="HD_phosphohydro"/>
</dbReference>
<dbReference type="PIRSF" id="PIRSF035170">
    <property type="entry name" value="HD_phosphohydro"/>
    <property type="match status" value="1"/>
</dbReference>
<dbReference type="SUPFAM" id="SSF109604">
    <property type="entry name" value="HD-domain/PDEase-like"/>
    <property type="match status" value="1"/>
</dbReference>
<dbReference type="Gene3D" id="1.10.3210.10">
    <property type="entry name" value="Hypothetical protein af1432"/>
    <property type="match status" value="1"/>
</dbReference>
<reference evidence="1" key="1">
    <citation type="submission" date="2018-06" db="EMBL/GenBank/DDBJ databases">
        <authorList>
            <person name="Zhirakovskaya E."/>
        </authorList>
    </citation>
    <scope>NUCLEOTIDE SEQUENCE</scope>
</reference>
<dbReference type="PANTHER" id="PTHR21174:SF0">
    <property type="entry name" value="HD PHOSPHOHYDROLASE FAMILY PROTEIN-RELATED"/>
    <property type="match status" value="1"/>
</dbReference>
<accession>A0A3B0VTR5</accession>
<dbReference type="AlphaFoldDB" id="A0A3B0VTR5"/>
<proteinExistence type="predicted"/>
<name>A0A3B0VTR5_9ZZZZ</name>
<dbReference type="GO" id="GO:0016787">
    <property type="term" value="F:hydrolase activity"/>
    <property type="evidence" value="ECO:0007669"/>
    <property type="project" value="UniProtKB-KW"/>
</dbReference>